<sequence length="77" mass="9438">MDTAEQKELRKRRLWAAAEILVSLDKQNWDHLCQFREFGTRARRRFFECAPFYLSFLGHRSQEDVHAEMDGYYWHEI</sequence>
<comment type="caution">
    <text evidence="1">The sequence shown here is derived from an EMBL/GenBank/DDBJ whole genome shotgun (WGS) entry which is preliminary data.</text>
</comment>
<gene>
    <name evidence="1" type="ORF">DL762_000840</name>
</gene>
<dbReference type="Proteomes" id="UP000294003">
    <property type="component" value="Unassembled WGS sequence"/>
</dbReference>
<proteinExistence type="predicted"/>
<accession>A0ABY0HIL1</accession>
<dbReference type="EMBL" id="QJNS01000014">
    <property type="protein sequence ID" value="RYO93885.1"/>
    <property type="molecule type" value="Genomic_DNA"/>
</dbReference>
<name>A0ABY0HIL1_9PEZI</name>
<evidence type="ECO:0000313" key="2">
    <source>
        <dbReference type="Proteomes" id="UP000294003"/>
    </source>
</evidence>
<organism evidence="1 2">
    <name type="scientific">Monosporascus cannonballus</name>
    <dbReference type="NCBI Taxonomy" id="155416"/>
    <lineage>
        <taxon>Eukaryota</taxon>
        <taxon>Fungi</taxon>
        <taxon>Dikarya</taxon>
        <taxon>Ascomycota</taxon>
        <taxon>Pezizomycotina</taxon>
        <taxon>Sordariomycetes</taxon>
        <taxon>Xylariomycetidae</taxon>
        <taxon>Xylariales</taxon>
        <taxon>Xylariales incertae sedis</taxon>
        <taxon>Monosporascus</taxon>
    </lineage>
</organism>
<keyword evidence="2" id="KW-1185">Reference proteome</keyword>
<evidence type="ECO:0000313" key="1">
    <source>
        <dbReference type="EMBL" id="RYO93885.1"/>
    </source>
</evidence>
<protein>
    <submittedName>
        <fullName evidence="1">Uncharacterized protein</fullName>
    </submittedName>
</protein>
<reference evidence="1 2" key="1">
    <citation type="submission" date="2018-06" db="EMBL/GenBank/DDBJ databases">
        <title>Complete Genomes of Monosporascus.</title>
        <authorList>
            <person name="Robinson A.J."/>
            <person name="Natvig D.O."/>
        </authorList>
    </citation>
    <scope>NUCLEOTIDE SEQUENCE [LARGE SCALE GENOMIC DNA]</scope>
    <source>
        <strain evidence="1 2">CBS 609.92</strain>
    </source>
</reference>